<accession>X1ALI8</accession>
<gene>
    <name evidence="1" type="ORF">S01H4_29852</name>
</gene>
<organism evidence="1">
    <name type="scientific">marine sediment metagenome</name>
    <dbReference type="NCBI Taxonomy" id="412755"/>
    <lineage>
        <taxon>unclassified sequences</taxon>
        <taxon>metagenomes</taxon>
        <taxon>ecological metagenomes</taxon>
    </lineage>
</organism>
<reference evidence="1" key="1">
    <citation type="journal article" date="2014" name="Front. Microbiol.">
        <title>High frequency of phylogenetically diverse reductive dehalogenase-homologous genes in deep subseafloor sedimentary metagenomes.</title>
        <authorList>
            <person name="Kawai M."/>
            <person name="Futagami T."/>
            <person name="Toyoda A."/>
            <person name="Takaki Y."/>
            <person name="Nishi S."/>
            <person name="Hori S."/>
            <person name="Arai W."/>
            <person name="Tsubouchi T."/>
            <person name="Morono Y."/>
            <person name="Uchiyama I."/>
            <person name="Ito T."/>
            <person name="Fujiyama A."/>
            <person name="Inagaki F."/>
            <person name="Takami H."/>
        </authorList>
    </citation>
    <scope>NUCLEOTIDE SEQUENCE</scope>
    <source>
        <strain evidence="1">Expedition CK06-06</strain>
    </source>
</reference>
<feature type="non-terminal residue" evidence="1">
    <location>
        <position position="1"/>
    </location>
</feature>
<sequence>NNIELAKRNYSWEGIITEIENVYKEIIKNNS</sequence>
<name>X1ALI8_9ZZZZ</name>
<comment type="caution">
    <text evidence="1">The sequence shown here is derived from an EMBL/GenBank/DDBJ whole genome shotgun (WGS) entry which is preliminary data.</text>
</comment>
<proteinExistence type="predicted"/>
<dbReference type="AlphaFoldDB" id="X1ALI8"/>
<evidence type="ECO:0000313" key="1">
    <source>
        <dbReference type="EMBL" id="GAG83470.1"/>
    </source>
</evidence>
<dbReference type="EMBL" id="BART01015360">
    <property type="protein sequence ID" value="GAG83470.1"/>
    <property type="molecule type" value="Genomic_DNA"/>
</dbReference>
<protein>
    <submittedName>
        <fullName evidence="1">Uncharacterized protein</fullName>
    </submittedName>
</protein>